<dbReference type="Proteomes" id="UP001290861">
    <property type="component" value="Unassembled WGS sequence"/>
</dbReference>
<dbReference type="Pfam" id="PF13174">
    <property type="entry name" value="TPR_6"/>
    <property type="match status" value="2"/>
</dbReference>
<dbReference type="InterPro" id="IPR011990">
    <property type="entry name" value="TPR-like_helical_dom_sf"/>
</dbReference>
<evidence type="ECO:0000259" key="5">
    <source>
        <dbReference type="Pfam" id="PF13525"/>
    </source>
</evidence>
<dbReference type="EMBL" id="JARVCO010000012">
    <property type="protein sequence ID" value="MDZ8119753.1"/>
    <property type="molecule type" value="Genomic_DNA"/>
</dbReference>
<dbReference type="Pfam" id="PF13432">
    <property type="entry name" value="TPR_16"/>
    <property type="match status" value="3"/>
</dbReference>
<feature type="domain" description="Outer membrane lipoprotein BamD-like" evidence="5">
    <location>
        <begin position="437"/>
        <end position="536"/>
    </location>
</feature>
<dbReference type="PANTHER" id="PTHR44943">
    <property type="entry name" value="CELLULOSE SYNTHASE OPERON PROTEIN C"/>
    <property type="match status" value="1"/>
</dbReference>
<organism evidence="6 7">
    <name type="scientific">Pontiella agarivorans</name>
    <dbReference type="NCBI Taxonomy" id="3038953"/>
    <lineage>
        <taxon>Bacteria</taxon>
        <taxon>Pseudomonadati</taxon>
        <taxon>Kiritimatiellota</taxon>
        <taxon>Kiritimatiellia</taxon>
        <taxon>Kiritimatiellales</taxon>
        <taxon>Pontiellaceae</taxon>
        <taxon>Pontiella</taxon>
    </lineage>
</organism>
<sequence length="830" mass="94777">MFVVFKAVAQEPVPKPQSSRYPNIRASLDDGFFVLAEQQARGVVLLEPKEEEAIEANLLLAHALWGQKRYSELLRELQDLSGDPGFVYWRARAHFELRQYTQALDILNASEEELGNSRYAPSVLRLKGFLQKKIGLLDEAEATYKKFAADFPNNRFQTENRFDIAEVYTLQQRIPEAIAIYEGLSESVRENTAERARLKLAHLLYTQGADENFDRARGLLNGLATNENTRLIYRIDAWVDLAALEQKAGDIEATEAAMRAGIALSPDARQRVPLKLALARVLLDEEKTDPALKLLEECRAEAPDQEIAAELQLEKANALFQAQRYQAAEEAYQVYLDVAVDEAGLAEAYYGKGLCLWKLARYAEAASVFDKAYKALKDPELKANVLFKAADSYFQADRLEDAEKRYRSFVTDFPVHEKMPNALYQLGLSLMRIGRRDEALTTFGILESNHAESPFAEQAALRSADVLRANREWDASLEKYDQIIGTYTNASTAATCRFMQGLVLYEYLKQYPEAQKAFEEVIEKYPDSEYVEQAEFMRGFSMALQGFYEESIDACMGFVERYPESEWSPKVIFWLGEQFYNQGRYEEAEPLFLRIARDFKGHEYAARALYWAGRAAAAQSNYVNAIERYSEVAKTYPDSDVMPQVRFAQGDALTELGQFARAILAFEEIIKNYPDSYLVNSAWGRKGDCQFSLGVDNPARYVEAMSSYQAILDRPSAPVGLKLHVENKIGECLEKTNVSDKAFSRYMNVVYTFINENVERSPYTVTWFTRSARSAGAIKERQRAWKEAVQVYERLLEANVNESASQWAKERITKIKQENWLLFQEQEERE</sequence>
<evidence type="ECO:0000256" key="1">
    <source>
        <dbReference type="ARBA" id="ARBA00022729"/>
    </source>
</evidence>
<evidence type="ECO:0000313" key="6">
    <source>
        <dbReference type="EMBL" id="MDZ8119753.1"/>
    </source>
</evidence>
<dbReference type="InterPro" id="IPR051685">
    <property type="entry name" value="Ycf3/AcsC/BcsC/TPR_MFPF"/>
</dbReference>
<keyword evidence="3 4" id="KW-0802">TPR repeat</keyword>
<gene>
    <name evidence="6" type="ORF">P9H32_14080</name>
</gene>
<keyword evidence="1" id="KW-0732">Signal</keyword>
<protein>
    <submittedName>
        <fullName evidence="6">Tetratricopeptide repeat protein</fullName>
    </submittedName>
</protein>
<dbReference type="SMART" id="SM00028">
    <property type="entry name" value="TPR"/>
    <property type="match status" value="10"/>
</dbReference>
<evidence type="ECO:0000256" key="2">
    <source>
        <dbReference type="ARBA" id="ARBA00022737"/>
    </source>
</evidence>
<feature type="repeat" description="TPR" evidence="4">
    <location>
        <begin position="643"/>
        <end position="676"/>
    </location>
</feature>
<feature type="repeat" description="TPR" evidence="4">
    <location>
        <begin position="606"/>
        <end position="639"/>
    </location>
</feature>
<dbReference type="InterPro" id="IPR039565">
    <property type="entry name" value="BamD-like"/>
</dbReference>
<accession>A0ABU5MZX3</accession>
<comment type="caution">
    <text evidence="6">The sequence shown here is derived from an EMBL/GenBank/DDBJ whole genome shotgun (WGS) entry which is preliminary data.</text>
</comment>
<evidence type="ECO:0000256" key="4">
    <source>
        <dbReference type="PROSITE-ProRule" id="PRU00339"/>
    </source>
</evidence>
<dbReference type="PROSITE" id="PS50005">
    <property type="entry name" value="TPR"/>
    <property type="match status" value="2"/>
</dbReference>
<dbReference type="InterPro" id="IPR019734">
    <property type="entry name" value="TPR_rpt"/>
</dbReference>
<proteinExistence type="predicted"/>
<dbReference type="Pfam" id="PF13525">
    <property type="entry name" value="YfiO"/>
    <property type="match status" value="1"/>
</dbReference>
<name>A0ABU5MZX3_9BACT</name>
<dbReference type="SUPFAM" id="SSF48452">
    <property type="entry name" value="TPR-like"/>
    <property type="match status" value="3"/>
</dbReference>
<dbReference type="PANTHER" id="PTHR44943:SF8">
    <property type="entry name" value="TPR REPEAT-CONTAINING PROTEIN MJ0263"/>
    <property type="match status" value="1"/>
</dbReference>
<keyword evidence="2" id="KW-0677">Repeat</keyword>
<reference evidence="6 7" key="1">
    <citation type="journal article" date="2024" name="Appl. Environ. Microbiol.">
        <title>Pontiella agarivorans sp. nov., a novel marine anaerobic bacterium capable of degrading macroalgal polysaccharides and fixing nitrogen.</title>
        <authorList>
            <person name="Liu N."/>
            <person name="Kivenson V."/>
            <person name="Peng X."/>
            <person name="Cui Z."/>
            <person name="Lankiewicz T.S."/>
            <person name="Gosselin K.M."/>
            <person name="English C.J."/>
            <person name="Blair E.M."/>
            <person name="O'Malley M.A."/>
            <person name="Valentine D.L."/>
        </authorList>
    </citation>
    <scope>NUCLEOTIDE SEQUENCE [LARGE SCALE GENOMIC DNA]</scope>
    <source>
        <strain evidence="6 7">NLcol2</strain>
    </source>
</reference>
<evidence type="ECO:0000256" key="3">
    <source>
        <dbReference type="ARBA" id="ARBA00022803"/>
    </source>
</evidence>
<dbReference type="Gene3D" id="1.25.40.10">
    <property type="entry name" value="Tetratricopeptide repeat domain"/>
    <property type="match status" value="5"/>
</dbReference>
<keyword evidence="7" id="KW-1185">Reference proteome</keyword>
<evidence type="ECO:0000313" key="7">
    <source>
        <dbReference type="Proteomes" id="UP001290861"/>
    </source>
</evidence>